<dbReference type="Proteomes" id="UP000238916">
    <property type="component" value="Unassembled WGS sequence"/>
</dbReference>
<evidence type="ECO:0000313" key="1">
    <source>
        <dbReference type="EMBL" id="SPF54019.1"/>
    </source>
</evidence>
<reference evidence="2" key="1">
    <citation type="submission" date="2018-02" db="EMBL/GenBank/DDBJ databases">
        <authorList>
            <person name="Hausmann B."/>
        </authorList>
    </citation>
    <scope>NUCLEOTIDE SEQUENCE [LARGE SCALE GENOMIC DNA]</scope>
    <source>
        <strain evidence="2">Peat soil MAG SbF1</strain>
    </source>
</reference>
<protein>
    <submittedName>
        <fullName evidence="1">Uncharacterized protein</fullName>
    </submittedName>
</protein>
<evidence type="ECO:0000313" key="2">
    <source>
        <dbReference type="Proteomes" id="UP000238916"/>
    </source>
</evidence>
<dbReference type="AlphaFoldDB" id="A0A2U3LQC4"/>
<sequence length="106" mass="11399">MTCSGCCCALVKKYSTCVPDGGGWAVENWVEDGLQPDNISVANTITAIMESMGIKHPTAAPALRCLPDLVMGIPVLREILCFALVTPSARFHEKPPLLVIEFLLVV</sequence>
<name>A0A2U3LQC4_9FIRM</name>
<organism evidence="1 2">
    <name type="scientific">Candidatus Desulfosporosinus infrequens</name>
    <dbReference type="NCBI Taxonomy" id="2043169"/>
    <lineage>
        <taxon>Bacteria</taxon>
        <taxon>Bacillati</taxon>
        <taxon>Bacillota</taxon>
        <taxon>Clostridia</taxon>
        <taxon>Eubacteriales</taxon>
        <taxon>Desulfitobacteriaceae</taxon>
        <taxon>Desulfosporosinus</taxon>
    </lineage>
</organism>
<dbReference type="EMBL" id="OMOF01000697">
    <property type="protein sequence ID" value="SPF54019.1"/>
    <property type="molecule type" value="Genomic_DNA"/>
</dbReference>
<gene>
    <name evidence="1" type="ORF">SBF1_7260001</name>
</gene>
<accession>A0A2U3LQC4</accession>
<proteinExistence type="predicted"/>